<dbReference type="GO" id="GO:0005886">
    <property type="term" value="C:plasma membrane"/>
    <property type="evidence" value="ECO:0007669"/>
    <property type="project" value="UniProtKB-SubCell"/>
</dbReference>
<dbReference type="PANTHER" id="PTHR33121:SF81">
    <property type="entry name" value="CYCLIC DI-GMP PHOSPHODIESTERASE PDEB-RELATED"/>
    <property type="match status" value="1"/>
</dbReference>
<dbReference type="Pfam" id="PF12792">
    <property type="entry name" value="CSS-motif"/>
    <property type="match status" value="1"/>
</dbReference>
<dbReference type="Pfam" id="PF00563">
    <property type="entry name" value="EAL"/>
    <property type="match status" value="1"/>
</dbReference>
<gene>
    <name evidence="12" type="ordered locus">syc1381_d</name>
</gene>
<dbReference type="GeneID" id="72428934"/>
<keyword evidence="4" id="KW-0973">c-di-GMP</keyword>
<dbReference type="Proteomes" id="UP000001175">
    <property type="component" value="Chromosome"/>
</dbReference>
<evidence type="ECO:0000259" key="11">
    <source>
        <dbReference type="PROSITE" id="PS50883"/>
    </source>
</evidence>
<evidence type="ECO:0000256" key="6">
    <source>
        <dbReference type="ARBA" id="ARBA00022801"/>
    </source>
</evidence>
<name>A0A0H3K5Y4_SYNP6</name>
<keyword evidence="8 10" id="KW-0472">Membrane</keyword>
<dbReference type="AlphaFoldDB" id="A0A0H3K5Y4"/>
<keyword evidence="6" id="KW-0378">Hydrolase</keyword>
<comment type="subcellular location">
    <subcellularLocation>
        <location evidence="1">Cell membrane</location>
        <topology evidence="1">Multi-pass membrane protein</topology>
    </subcellularLocation>
</comment>
<dbReference type="CDD" id="cd01948">
    <property type="entry name" value="EAL"/>
    <property type="match status" value="1"/>
</dbReference>
<dbReference type="Gene3D" id="3.20.20.450">
    <property type="entry name" value="EAL domain"/>
    <property type="match status" value="1"/>
</dbReference>
<evidence type="ECO:0000256" key="2">
    <source>
        <dbReference type="ARBA" id="ARBA00012282"/>
    </source>
</evidence>
<dbReference type="InterPro" id="IPR035919">
    <property type="entry name" value="EAL_sf"/>
</dbReference>
<dbReference type="InterPro" id="IPR024744">
    <property type="entry name" value="CSS-motif_dom"/>
</dbReference>
<evidence type="ECO:0000313" key="12">
    <source>
        <dbReference type="EMBL" id="BAD79571.1"/>
    </source>
</evidence>
<feature type="domain" description="EAL" evidence="11">
    <location>
        <begin position="266"/>
        <end position="518"/>
    </location>
</feature>
<evidence type="ECO:0000313" key="13">
    <source>
        <dbReference type="Proteomes" id="UP000001175"/>
    </source>
</evidence>
<dbReference type="EMBL" id="AP008231">
    <property type="protein sequence ID" value="BAD79571.1"/>
    <property type="molecule type" value="Genomic_DNA"/>
</dbReference>
<evidence type="ECO:0000256" key="8">
    <source>
        <dbReference type="ARBA" id="ARBA00023136"/>
    </source>
</evidence>
<accession>A0A0H3K5Y4</accession>
<keyword evidence="5 10" id="KW-0812">Transmembrane</keyword>
<organism evidence="12 13">
    <name type="scientific">Synechococcus sp. (strain ATCC 27144 / PCC 6301 / SAUG 1402/1)</name>
    <name type="common">Anacystis nidulans</name>
    <dbReference type="NCBI Taxonomy" id="269084"/>
    <lineage>
        <taxon>Bacteria</taxon>
        <taxon>Bacillati</taxon>
        <taxon>Cyanobacteriota</taxon>
        <taxon>Cyanophyceae</taxon>
        <taxon>Synechococcales</taxon>
        <taxon>Synechococcaceae</taxon>
        <taxon>Synechococcus</taxon>
    </lineage>
</organism>
<proteinExistence type="predicted"/>
<dbReference type="PROSITE" id="PS50883">
    <property type="entry name" value="EAL"/>
    <property type="match status" value="1"/>
</dbReference>
<reference evidence="12 13" key="1">
    <citation type="journal article" date="2007" name="Photosyn. Res.">
        <title>Complete nucleotide sequence of the freshwater unicellular cyanobacterium Synechococcus elongatus PCC 6301 chromosome: gene content and organization.</title>
        <authorList>
            <person name="Sugita C."/>
            <person name="Ogata K."/>
            <person name="Shikata M."/>
            <person name="Jikuya H."/>
            <person name="Takano J."/>
            <person name="Furumichi M."/>
            <person name="Kanehisa M."/>
            <person name="Omata T."/>
            <person name="Sugiura M."/>
            <person name="Sugita M."/>
        </authorList>
    </citation>
    <scope>NUCLEOTIDE SEQUENCE [LARGE SCALE GENOMIC DNA]</scope>
    <source>
        <strain evidence="13">ATCC 27144 / PCC 6301 / SAUG 1402/1</strain>
    </source>
</reference>
<dbReference type="EC" id="3.1.4.52" evidence="2"/>
<protein>
    <recommendedName>
        <fullName evidence="2">cyclic-guanylate-specific phosphodiesterase</fullName>
        <ecNumber evidence="2">3.1.4.52</ecNumber>
    </recommendedName>
</protein>
<keyword evidence="3" id="KW-1003">Cell membrane</keyword>
<keyword evidence="7 10" id="KW-1133">Transmembrane helix</keyword>
<dbReference type="SMART" id="SM00052">
    <property type="entry name" value="EAL"/>
    <property type="match status" value="1"/>
</dbReference>
<dbReference type="KEGG" id="syc:syc1381_d"/>
<sequence>MKKRNALIFAVGTSVFAIALPTLISINIASREALIGEQNYMLATARGLLRSSEKAADQVDKGFKELRALQSVQTCDPEQIQVMRKIDLASAYIQAIGYVSGNKLVCSSMGKDSLDLGPVDIVQPSGAKLRRNVEFDFAKGLKFIVIERDSFAAVIQKDVPLDISKDIENISITTLSKSNPETLTARGFIDPKWISALNNQQESTFIDKGHIIAAVSSQRYFLGAVVATPVTGLASRTRAIAWIIVPVGILAGIILWLSVIYFLRGQLALPAVIKTAIKRREFFLTYQPIVNLQTGDWVGAEALVRWKRPDGKTMAPDIFIPVAEDSGLIQLITEYIVETLSREAIGFFDEFPRFHIGINLSAADLHTPQTVSLMRKVAKATSAKPGSLIVEATERGFTDPKLANGVISSLRADGIQVAIDDFGTGYSSLSYLENLELDYLKIDKSFVDTIGRDTATSNVVTHIIEIAKTLDLMMVAEGVETELQANFLRNRGVQYAQGWFFAKPMLFPELYSKLRARAMRSYSEA</sequence>
<dbReference type="SUPFAM" id="SSF141868">
    <property type="entry name" value="EAL domain-like"/>
    <property type="match status" value="1"/>
</dbReference>
<feature type="transmembrane region" description="Helical" evidence="10">
    <location>
        <begin position="239"/>
        <end position="263"/>
    </location>
</feature>
<dbReference type="InterPro" id="IPR050706">
    <property type="entry name" value="Cyclic-di-GMP_PDE-like"/>
</dbReference>
<evidence type="ECO:0000256" key="4">
    <source>
        <dbReference type="ARBA" id="ARBA00022636"/>
    </source>
</evidence>
<dbReference type="InterPro" id="IPR001633">
    <property type="entry name" value="EAL_dom"/>
</dbReference>
<evidence type="ECO:0000256" key="1">
    <source>
        <dbReference type="ARBA" id="ARBA00004651"/>
    </source>
</evidence>
<evidence type="ECO:0000256" key="7">
    <source>
        <dbReference type="ARBA" id="ARBA00022989"/>
    </source>
</evidence>
<evidence type="ECO:0000256" key="10">
    <source>
        <dbReference type="SAM" id="Phobius"/>
    </source>
</evidence>
<evidence type="ECO:0000256" key="3">
    <source>
        <dbReference type="ARBA" id="ARBA00022475"/>
    </source>
</evidence>
<comment type="catalytic activity">
    <reaction evidence="9">
        <text>3',3'-c-di-GMP + H2O = 5'-phosphoguanylyl(3'-&gt;5')guanosine + H(+)</text>
        <dbReference type="Rhea" id="RHEA:24902"/>
        <dbReference type="ChEBI" id="CHEBI:15377"/>
        <dbReference type="ChEBI" id="CHEBI:15378"/>
        <dbReference type="ChEBI" id="CHEBI:58754"/>
        <dbReference type="ChEBI" id="CHEBI:58805"/>
        <dbReference type="EC" id="3.1.4.52"/>
    </reaction>
</comment>
<dbReference type="PANTHER" id="PTHR33121">
    <property type="entry name" value="CYCLIC DI-GMP PHOSPHODIESTERASE PDEF"/>
    <property type="match status" value="1"/>
</dbReference>
<evidence type="ECO:0000256" key="5">
    <source>
        <dbReference type="ARBA" id="ARBA00022692"/>
    </source>
</evidence>
<dbReference type="GO" id="GO:0071111">
    <property type="term" value="F:cyclic-guanylate-specific phosphodiesterase activity"/>
    <property type="evidence" value="ECO:0007669"/>
    <property type="project" value="UniProtKB-EC"/>
</dbReference>
<evidence type="ECO:0000256" key="9">
    <source>
        <dbReference type="ARBA" id="ARBA00034290"/>
    </source>
</evidence>
<dbReference type="RefSeq" id="WP_011243693.1">
    <property type="nucleotide sequence ID" value="NC_006576.1"/>
</dbReference>
<dbReference type="eggNOG" id="COG4943">
    <property type="taxonomic scope" value="Bacteria"/>
</dbReference>